<dbReference type="Proteomes" id="UP000186465">
    <property type="component" value="Unassembled WGS sequence"/>
</dbReference>
<keyword evidence="2" id="KW-0436">Ligase</keyword>
<evidence type="ECO:0000259" key="4">
    <source>
        <dbReference type="Pfam" id="PF13193"/>
    </source>
</evidence>
<feature type="domain" description="AMP-binding enzyme C-terminal" evidence="4">
    <location>
        <begin position="475"/>
        <end position="550"/>
    </location>
</feature>
<dbReference type="InterPro" id="IPR042099">
    <property type="entry name" value="ANL_N_sf"/>
</dbReference>
<feature type="domain" description="AMP-dependent synthetase/ligase" evidence="3">
    <location>
        <begin position="32"/>
        <end position="424"/>
    </location>
</feature>
<dbReference type="Gene3D" id="3.30.300.30">
    <property type="match status" value="1"/>
</dbReference>
<sequence>MVNALTKNLRKEYAANVRSEIVVSDNTLWDLLETTAHYYPDRVACDFLGATLTYHQLEDQARRAAQVFVNAGVKPGDRIGFIMPNCTQHIVAFYGAALAGAVVAEHNPLAPAGELEEQIIRHGAKVLVVWEKSFDQIVETAAKHKIKVMTVNLTLAMKTLPRLLLSTPLPATKAARAKIRPAIPVPASVPSFEKLVLFAKPRAGKAPTKQEDTAILLHTGGTTGTPKAVELTHFNLVANVEQAQAWVPNLHEGAEVFAAALPFFHAFGLTLSLTSAVSLAATILIFPTFDEDMVLSAQQRRPITFFPGVAPMFKRLHAKAKEQQIDLSSIRYTLSGAMALDGMIARNWETLTGGLIIEGYGMTEGGPILLGNPLSEKRHAGALGLPFPSTEVRIADPEDLSKDVPLGERGEILCRGPQVFKGYLNNPEETANTKWKDWLRTGDIGYFDPERKTIVMADRAKEMIISGGFNVYPSQVENIVRMMPGIEDVAVVGVPNATSGEKIVAAIVLDGTARVDLDELYKWAEKKLSHYAMPRQLEIVEELPRSQVGKVLRRVVREQLLAAQEGVSKLGEQTADTFKEWGGQAKAVADQLFTEGSKSETDDKSSSDGE</sequence>
<dbReference type="PANTHER" id="PTHR24096">
    <property type="entry name" value="LONG-CHAIN-FATTY-ACID--COA LIGASE"/>
    <property type="match status" value="1"/>
</dbReference>
<evidence type="ECO:0008006" key="7">
    <source>
        <dbReference type="Google" id="ProtNLM"/>
    </source>
</evidence>
<evidence type="ECO:0000259" key="3">
    <source>
        <dbReference type="Pfam" id="PF00501"/>
    </source>
</evidence>
<dbReference type="OrthoDB" id="9803968at2"/>
<dbReference type="InterPro" id="IPR000873">
    <property type="entry name" value="AMP-dep_synth/lig_dom"/>
</dbReference>
<dbReference type="AlphaFoldDB" id="A0A1Q5PNV4"/>
<dbReference type="SUPFAM" id="SSF56801">
    <property type="entry name" value="Acetyl-CoA synthetase-like"/>
    <property type="match status" value="1"/>
</dbReference>
<accession>A0A1Q5PNV4</accession>
<name>A0A1Q5PNV4_9ACTO</name>
<protein>
    <recommendedName>
        <fullName evidence="7">Long-chain fatty acid--CoA ligase</fullName>
    </recommendedName>
</protein>
<dbReference type="Gene3D" id="3.40.50.12780">
    <property type="entry name" value="N-terminal domain of ligase-like"/>
    <property type="match status" value="1"/>
</dbReference>
<evidence type="ECO:0000313" key="6">
    <source>
        <dbReference type="Proteomes" id="UP000186465"/>
    </source>
</evidence>
<evidence type="ECO:0000256" key="2">
    <source>
        <dbReference type="ARBA" id="ARBA00022598"/>
    </source>
</evidence>
<dbReference type="GO" id="GO:0016405">
    <property type="term" value="F:CoA-ligase activity"/>
    <property type="evidence" value="ECO:0007669"/>
    <property type="project" value="TreeGrafter"/>
</dbReference>
<dbReference type="STRING" id="156892.BM477_04505"/>
<proteinExistence type="inferred from homology"/>
<organism evidence="5 6">
    <name type="scientific">Boudabousia marimammalium</name>
    <dbReference type="NCBI Taxonomy" id="156892"/>
    <lineage>
        <taxon>Bacteria</taxon>
        <taxon>Bacillati</taxon>
        <taxon>Actinomycetota</taxon>
        <taxon>Actinomycetes</taxon>
        <taxon>Actinomycetales</taxon>
        <taxon>Actinomycetaceae</taxon>
        <taxon>Boudabousia</taxon>
    </lineage>
</organism>
<dbReference type="RefSeq" id="WP_075361493.1">
    <property type="nucleotide sequence ID" value="NZ_MPDM01000004.1"/>
</dbReference>
<dbReference type="InterPro" id="IPR020845">
    <property type="entry name" value="AMP-binding_CS"/>
</dbReference>
<comment type="similarity">
    <text evidence="1">Belongs to the ATP-dependent AMP-binding enzyme family.</text>
</comment>
<comment type="caution">
    <text evidence="5">The sequence shown here is derived from an EMBL/GenBank/DDBJ whole genome shotgun (WGS) entry which is preliminary data.</text>
</comment>
<gene>
    <name evidence="5" type="ORF">BM477_04505</name>
</gene>
<dbReference type="Pfam" id="PF00501">
    <property type="entry name" value="AMP-binding"/>
    <property type="match status" value="1"/>
</dbReference>
<evidence type="ECO:0000256" key="1">
    <source>
        <dbReference type="ARBA" id="ARBA00006432"/>
    </source>
</evidence>
<dbReference type="PROSITE" id="PS00455">
    <property type="entry name" value="AMP_BINDING"/>
    <property type="match status" value="1"/>
</dbReference>
<evidence type="ECO:0000313" key="5">
    <source>
        <dbReference type="EMBL" id="OKL49254.1"/>
    </source>
</evidence>
<dbReference type="EMBL" id="MPDM01000004">
    <property type="protein sequence ID" value="OKL49254.1"/>
    <property type="molecule type" value="Genomic_DNA"/>
</dbReference>
<reference evidence="6" key="1">
    <citation type="submission" date="2016-11" db="EMBL/GenBank/DDBJ databases">
        <title>Actinomyces gypaetusis sp. nov. isolated from Gypaetus barbatus in Qinghai Tibet Plateau China.</title>
        <authorList>
            <person name="Meng X."/>
        </authorList>
    </citation>
    <scope>NUCLEOTIDE SEQUENCE [LARGE SCALE GENOMIC DNA]</scope>
    <source>
        <strain evidence="6">DSM 15383</strain>
    </source>
</reference>
<dbReference type="PANTHER" id="PTHR24096:SF149">
    <property type="entry name" value="AMP-BINDING DOMAIN-CONTAINING PROTEIN-RELATED"/>
    <property type="match status" value="1"/>
</dbReference>
<keyword evidence="6" id="KW-1185">Reference proteome</keyword>
<dbReference type="InterPro" id="IPR045851">
    <property type="entry name" value="AMP-bd_C_sf"/>
</dbReference>
<dbReference type="InterPro" id="IPR025110">
    <property type="entry name" value="AMP-bd_C"/>
</dbReference>
<dbReference type="Pfam" id="PF13193">
    <property type="entry name" value="AMP-binding_C"/>
    <property type="match status" value="1"/>
</dbReference>